<protein>
    <recommendedName>
        <fullName evidence="6">60S ribosomal protein L37a</fullName>
    </recommendedName>
</protein>
<name>A0A7S4NTR6_9EUKA</name>
<dbReference type="FunFam" id="2.20.25.30:FF:000002">
    <property type="entry name" value="60S ribosomal protein L37a"/>
    <property type="match status" value="1"/>
</dbReference>
<comment type="similarity">
    <text evidence="1">Belongs to the eukaryotic ribosomal protein eL43 family.</text>
</comment>
<dbReference type="GO" id="GO:1990904">
    <property type="term" value="C:ribonucleoprotein complex"/>
    <property type="evidence" value="ECO:0007669"/>
    <property type="project" value="UniProtKB-KW"/>
</dbReference>
<organism evidence="5">
    <name type="scientific">Paramoeba aestuarina</name>
    <dbReference type="NCBI Taxonomy" id="180227"/>
    <lineage>
        <taxon>Eukaryota</taxon>
        <taxon>Amoebozoa</taxon>
        <taxon>Discosea</taxon>
        <taxon>Flabellinia</taxon>
        <taxon>Dactylopodida</taxon>
        <taxon>Paramoebidae</taxon>
        <taxon>Paramoeba</taxon>
    </lineage>
</organism>
<dbReference type="GO" id="GO:0005840">
    <property type="term" value="C:ribosome"/>
    <property type="evidence" value="ECO:0007669"/>
    <property type="project" value="UniProtKB-KW"/>
</dbReference>
<dbReference type="InterPro" id="IPR011332">
    <property type="entry name" value="Ribosomal_zn-bd"/>
</dbReference>
<dbReference type="NCBIfam" id="TIGR00280">
    <property type="entry name" value="eL43_euk_arch"/>
    <property type="match status" value="1"/>
</dbReference>
<dbReference type="PANTHER" id="PTHR48129">
    <property type="entry name" value="60S RIBOSOMAL PROTEIN L37A"/>
    <property type="match status" value="1"/>
</dbReference>
<keyword evidence="4" id="KW-0687">Ribonucleoprotein</keyword>
<evidence type="ECO:0000256" key="3">
    <source>
        <dbReference type="ARBA" id="ARBA00022980"/>
    </source>
</evidence>
<gene>
    <name evidence="5" type="ORF">NAES01612_LOCUS12462</name>
</gene>
<sequence length="93" mass="10634">MGKRTAKVGITGKYSVRYGANLRKRVKKLDISSHSKHFCQWCGRFSFRRQAVGIWECKKCNKTMAGGAWTLATPNSTTVRSTIRRLREIAEKK</sequence>
<dbReference type="AlphaFoldDB" id="A0A7S4NTR6"/>
<dbReference type="InterPro" id="IPR011331">
    <property type="entry name" value="Ribosomal_eL37/eL43"/>
</dbReference>
<dbReference type="PANTHER" id="PTHR48129:SF1">
    <property type="entry name" value="LARGE RIBOSOMAL SUBUNIT PROTEIN EL43"/>
    <property type="match status" value="1"/>
</dbReference>
<reference evidence="5" key="1">
    <citation type="submission" date="2021-01" db="EMBL/GenBank/DDBJ databases">
        <authorList>
            <person name="Corre E."/>
            <person name="Pelletier E."/>
            <person name="Niang G."/>
            <person name="Scheremetjew M."/>
            <person name="Finn R."/>
            <person name="Kale V."/>
            <person name="Holt S."/>
            <person name="Cochrane G."/>
            <person name="Meng A."/>
            <person name="Brown T."/>
            <person name="Cohen L."/>
        </authorList>
    </citation>
    <scope>NUCLEOTIDE SEQUENCE</scope>
    <source>
        <strain evidence="5">SoJaBio B1-5/56/2</strain>
    </source>
</reference>
<evidence type="ECO:0000313" key="5">
    <source>
        <dbReference type="EMBL" id="CAE2307870.1"/>
    </source>
</evidence>
<dbReference type="Pfam" id="PF01780">
    <property type="entry name" value="Ribosomal_L37ae"/>
    <property type="match status" value="1"/>
</dbReference>
<dbReference type="GO" id="GO:0003735">
    <property type="term" value="F:structural constituent of ribosome"/>
    <property type="evidence" value="ECO:0007669"/>
    <property type="project" value="InterPro"/>
</dbReference>
<accession>A0A7S4NTR6</accession>
<dbReference type="SUPFAM" id="SSF57829">
    <property type="entry name" value="Zn-binding ribosomal proteins"/>
    <property type="match status" value="1"/>
</dbReference>
<dbReference type="GO" id="GO:0006412">
    <property type="term" value="P:translation"/>
    <property type="evidence" value="ECO:0007669"/>
    <property type="project" value="InterPro"/>
</dbReference>
<dbReference type="EMBL" id="HBKR01019024">
    <property type="protein sequence ID" value="CAE2307870.1"/>
    <property type="molecule type" value="Transcribed_RNA"/>
</dbReference>
<evidence type="ECO:0000256" key="2">
    <source>
        <dbReference type="ARBA" id="ARBA00022833"/>
    </source>
</evidence>
<keyword evidence="3" id="KW-0689">Ribosomal protein</keyword>
<evidence type="ECO:0000256" key="1">
    <source>
        <dbReference type="ARBA" id="ARBA00008672"/>
    </source>
</evidence>
<dbReference type="InterPro" id="IPR050522">
    <property type="entry name" value="Ribosomal_protein_eL43"/>
</dbReference>
<evidence type="ECO:0008006" key="6">
    <source>
        <dbReference type="Google" id="ProtNLM"/>
    </source>
</evidence>
<evidence type="ECO:0000256" key="4">
    <source>
        <dbReference type="ARBA" id="ARBA00023274"/>
    </source>
</evidence>
<dbReference type="HAMAP" id="MF_00327">
    <property type="entry name" value="Ribosomal_eL43"/>
    <property type="match status" value="1"/>
</dbReference>
<keyword evidence="2" id="KW-0862">Zinc</keyword>
<proteinExistence type="inferred from homology"/>
<dbReference type="Gene3D" id="2.20.25.30">
    <property type="match status" value="1"/>
</dbReference>
<dbReference type="InterPro" id="IPR002674">
    <property type="entry name" value="Ribosomal_eL43"/>
</dbReference>